<organism evidence="7 8">
    <name type="scientific">Marisediminitalea aggregata</name>
    <dbReference type="NCBI Taxonomy" id="634436"/>
    <lineage>
        <taxon>Bacteria</taxon>
        <taxon>Pseudomonadati</taxon>
        <taxon>Pseudomonadota</taxon>
        <taxon>Gammaproteobacteria</taxon>
        <taxon>Alteromonadales</taxon>
        <taxon>Alteromonadaceae</taxon>
        <taxon>Marisediminitalea</taxon>
    </lineage>
</organism>
<dbReference type="AlphaFoldDB" id="A0A1M5HYZ0"/>
<evidence type="ECO:0000256" key="2">
    <source>
        <dbReference type="ARBA" id="ARBA00005722"/>
    </source>
</evidence>
<feature type="chain" id="PRO_5009910947" evidence="6">
    <location>
        <begin position="24"/>
        <end position="275"/>
    </location>
</feature>
<dbReference type="STRING" id="634436.SAMN05216361_1685"/>
<feature type="signal peptide" evidence="6">
    <location>
        <begin position="1"/>
        <end position="23"/>
    </location>
</feature>
<keyword evidence="5" id="KW-0998">Cell outer membrane</keyword>
<comment type="subcellular location">
    <subcellularLocation>
        <location evidence="1">Cell outer membrane</location>
    </subcellularLocation>
</comment>
<dbReference type="PANTHER" id="PTHR38776">
    <property type="entry name" value="MLTA-INTERACTING PROTEIN-RELATED"/>
    <property type="match status" value="1"/>
</dbReference>
<evidence type="ECO:0000256" key="1">
    <source>
        <dbReference type="ARBA" id="ARBA00004442"/>
    </source>
</evidence>
<evidence type="ECO:0000256" key="4">
    <source>
        <dbReference type="ARBA" id="ARBA00023136"/>
    </source>
</evidence>
<dbReference type="RefSeq" id="WP_073320665.1">
    <property type="nucleotide sequence ID" value="NZ_FQWD01000002.1"/>
</dbReference>
<keyword evidence="8" id="KW-1185">Reference proteome</keyword>
<evidence type="ECO:0000313" key="7">
    <source>
        <dbReference type="EMBL" id="SHG21000.1"/>
    </source>
</evidence>
<accession>A0A1M5HYZ0</accession>
<dbReference type="OrthoDB" id="5827747at2"/>
<name>A0A1M5HYZ0_9ALTE</name>
<dbReference type="GO" id="GO:0009279">
    <property type="term" value="C:cell outer membrane"/>
    <property type="evidence" value="ECO:0007669"/>
    <property type="project" value="UniProtKB-SubCell"/>
</dbReference>
<evidence type="ECO:0000256" key="5">
    <source>
        <dbReference type="ARBA" id="ARBA00023237"/>
    </source>
</evidence>
<proteinExistence type="inferred from homology"/>
<sequence length="275" mass="30220">MKNHIARALLICAGLLASYPAIAQNTDTALVPLPSLDDFTKGEDGWAVGLGLGVEYETAYEGSDEFGFEIQPAGAVQWRSGDNIFYFAGEAFGWRGRRDDVWLFEALLGFEEGREEGDSDEGYLDGLGSQEEGFEAVFQARRAFSTDWRYWLVGRVVTGGDGNLGLFGIGRRFGDQTDGSGSEINLVAVFHDSEYANKGFGINDAQSAASGLDAISLSGGLRSIGVDYSFRYYVRENWQIYGEALFEYYSSEVQKSPIARSDYEAEVGIGFIYVF</sequence>
<keyword evidence="3 6" id="KW-0732">Signal</keyword>
<dbReference type="Pfam" id="PF06629">
    <property type="entry name" value="MipA"/>
    <property type="match status" value="1"/>
</dbReference>
<reference evidence="8" key="1">
    <citation type="submission" date="2016-11" db="EMBL/GenBank/DDBJ databases">
        <authorList>
            <person name="Varghese N."/>
            <person name="Submissions S."/>
        </authorList>
    </citation>
    <scope>NUCLEOTIDE SEQUENCE [LARGE SCALE GENOMIC DNA]</scope>
    <source>
        <strain evidence="8">CGMCC 1.8995</strain>
    </source>
</reference>
<evidence type="ECO:0000313" key="8">
    <source>
        <dbReference type="Proteomes" id="UP000184520"/>
    </source>
</evidence>
<keyword evidence="4" id="KW-0472">Membrane</keyword>
<gene>
    <name evidence="7" type="ORF">SAMN05216361_1685</name>
</gene>
<dbReference type="InterPro" id="IPR010583">
    <property type="entry name" value="MipA"/>
</dbReference>
<comment type="similarity">
    <text evidence="2">Belongs to the MipA/OmpV family.</text>
</comment>
<dbReference type="EMBL" id="FQWD01000002">
    <property type="protein sequence ID" value="SHG21000.1"/>
    <property type="molecule type" value="Genomic_DNA"/>
</dbReference>
<dbReference type="Proteomes" id="UP000184520">
    <property type="component" value="Unassembled WGS sequence"/>
</dbReference>
<dbReference type="PANTHER" id="PTHR38776:SF1">
    <property type="entry name" value="MLTA-INTERACTING PROTEIN-RELATED"/>
    <property type="match status" value="1"/>
</dbReference>
<evidence type="ECO:0000256" key="3">
    <source>
        <dbReference type="ARBA" id="ARBA00022729"/>
    </source>
</evidence>
<evidence type="ECO:0000256" key="6">
    <source>
        <dbReference type="SAM" id="SignalP"/>
    </source>
</evidence>
<protein>
    <submittedName>
        <fullName evidence="7">Outer membrane scaffolding protein for murein synthesis, MipA/OmpV family</fullName>
    </submittedName>
</protein>